<proteinExistence type="predicted"/>
<name>A0AAD7E2V4_9AGAR</name>
<dbReference type="AlphaFoldDB" id="A0AAD7E2V4"/>
<sequence>VSAAARSHTRRDRYCFLDVYTLGTDGAFLAADVPKARIATSDIPPRHPNPTTLREIVELWNAWAQSY</sequence>
<evidence type="ECO:0000313" key="2">
    <source>
        <dbReference type="Proteomes" id="UP001219525"/>
    </source>
</evidence>
<dbReference type="Proteomes" id="UP001219525">
    <property type="component" value="Unassembled WGS sequence"/>
</dbReference>
<accession>A0AAD7E2V4</accession>
<evidence type="ECO:0000313" key="1">
    <source>
        <dbReference type="EMBL" id="KAJ7224454.1"/>
    </source>
</evidence>
<reference evidence="1" key="1">
    <citation type="submission" date="2023-03" db="EMBL/GenBank/DDBJ databases">
        <title>Massive genome expansion in bonnet fungi (Mycena s.s.) driven by repeated elements and novel gene families across ecological guilds.</title>
        <authorList>
            <consortium name="Lawrence Berkeley National Laboratory"/>
            <person name="Harder C.B."/>
            <person name="Miyauchi S."/>
            <person name="Viragh M."/>
            <person name="Kuo A."/>
            <person name="Thoen E."/>
            <person name="Andreopoulos B."/>
            <person name="Lu D."/>
            <person name="Skrede I."/>
            <person name="Drula E."/>
            <person name="Henrissat B."/>
            <person name="Morin E."/>
            <person name="Kohler A."/>
            <person name="Barry K."/>
            <person name="LaButti K."/>
            <person name="Morin E."/>
            <person name="Salamov A."/>
            <person name="Lipzen A."/>
            <person name="Mereny Z."/>
            <person name="Hegedus B."/>
            <person name="Baldrian P."/>
            <person name="Stursova M."/>
            <person name="Weitz H."/>
            <person name="Taylor A."/>
            <person name="Grigoriev I.V."/>
            <person name="Nagy L.G."/>
            <person name="Martin F."/>
            <person name="Kauserud H."/>
        </authorList>
    </citation>
    <scope>NUCLEOTIDE SEQUENCE</scope>
    <source>
        <strain evidence="1">9144</strain>
    </source>
</reference>
<organism evidence="1 2">
    <name type="scientific">Mycena pura</name>
    <dbReference type="NCBI Taxonomy" id="153505"/>
    <lineage>
        <taxon>Eukaryota</taxon>
        <taxon>Fungi</taxon>
        <taxon>Dikarya</taxon>
        <taxon>Basidiomycota</taxon>
        <taxon>Agaricomycotina</taxon>
        <taxon>Agaricomycetes</taxon>
        <taxon>Agaricomycetidae</taxon>
        <taxon>Agaricales</taxon>
        <taxon>Marasmiineae</taxon>
        <taxon>Mycenaceae</taxon>
        <taxon>Mycena</taxon>
    </lineage>
</organism>
<protein>
    <submittedName>
        <fullName evidence="1">Uncharacterized protein</fullName>
    </submittedName>
</protein>
<keyword evidence="2" id="KW-1185">Reference proteome</keyword>
<feature type="non-terminal residue" evidence="1">
    <location>
        <position position="1"/>
    </location>
</feature>
<gene>
    <name evidence="1" type="ORF">GGX14DRAFT_351042</name>
</gene>
<dbReference type="EMBL" id="JARJCW010000005">
    <property type="protein sequence ID" value="KAJ7224454.1"/>
    <property type="molecule type" value="Genomic_DNA"/>
</dbReference>
<comment type="caution">
    <text evidence="1">The sequence shown here is derived from an EMBL/GenBank/DDBJ whole genome shotgun (WGS) entry which is preliminary data.</text>
</comment>